<evidence type="ECO:0000313" key="2">
    <source>
        <dbReference type="Proteomes" id="UP001163046"/>
    </source>
</evidence>
<dbReference type="SUPFAM" id="SSF50978">
    <property type="entry name" value="WD40 repeat-like"/>
    <property type="match status" value="1"/>
</dbReference>
<organism evidence="1 2">
    <name type="scientific">Desmophyllum pertusum</name>
    <dbReference type="NCBI Taxonomy" id="174260"/>
    <lineage>
        <taxon>Eukaryota</taxon>
        <taxon>Metazoa</taxon>
        <taxon>Cnidaria</taxon>
        <taxon>Anthozoa</taxon>
        <taxon>Hexacorallia</taxon>
        <taxon>Scleractinia</taxon>
        <taxon>Caryophylliina</taxon>
        <taxon>Caryophylliidae</taxon>
        <taxon>Desmophyllum</taxon>
    </lineage>
</organism>
<evidence type="ECO:0000313" key="1">
    <source>
        <dbReference type="EMBL" id="KAJ7365744.1"/>
    </source>
</evidence>
<protein>
    <submittedName>
        <fullName evidence="1">Spastic paraplegia 11 (Autosomal recessive)</fullName>
    </submittedName>
</protein>
<dbReference type="AlphaFoldDB" id="A0A9X0CPN0"/>
<keyword evidence="2" id="KW-1185">Reference proteome</keyword>
<sequence>MAAGRSLPVILKKFDQSFDPGELKAAEVSRKCRVLATLGADCTLKLWNIKSDAHCTLTNVTQFKWSLSRDCVDETHLEEDYFAAVKCDGNIELYSISKAFEDFSSACDAVVAKDLLKRLLHDRGKDWLGSEVVLISVSRSAEPHKHEVTLLLDNKFVAMLSMAKNTAADISVCFDINNSTNNKENIQSRLITEVRRCHTFLFTVLSNGVVLIHNMGDFVGSVNVWPLVSLPTQGNVIVQERPTFTHLEVSDDLSFLVCADGACNIYLVNLDEYFEDFPSQLVNPVCSTRGSSVGSLKFRYESGDEDSVARDVEMSGVAYGDRVWKTELLAFRRDAKQACLRNISAVNSVCMPSVKKRWFSDLVGPEIGSLLVH</sequence>
<dbReference type="Proteomes" id="UP001163046">
    <property type="component" value="Unassembled WGS sequence"/>
</dbReference>
<gene>
    <name evidence="1" type="primary">SPG11_5</name>
    <name evidence="1" type="ORF">OS493_002460</name>
</gene>
<proteinExistence type="predicted"/>
<dbReference type="OrthoDB" id="5987641at2759"/>
<reference evidence="1" key="1">
    <citation type="submission" date="2023-01" db="EMBL/GenBank/DDBJ databases">
        <title>Genome assembly of the deep-sea coral Lophelia pertusa.</title>
        <authorList>
            <person name="Herrera S."/>
            <person name="Cordes E."/>
        </authorList>
    </citation>
    <scope>NUCLEOTIDE SEQUENCE</scope>
    <source>
        <strain evidence="1">USNM1676648</strain>
        <tissue evidence="1">Polyp</tissue>
    </source>
</reference>
<accession>A0A9X0CPN0</accession>
<name>A0A9X0CPN0_9CNID</name>
<dbReference type="Gene3D" id="2.130.10.10">
    <property type="entry name" value="YVTN repeat-like/Quinoprotein amine dehydrogenase"/>
    <property type="match status" value="1"/>
</dbReference>
<dbReference type="InterPro" id="IPR036322">
    <property type="entry name" value="WD40_repeat_dom_sf"/>
</dbReference>
<comment type="caution">
    <text evidence="1">The sequence shown here is derived from an EMBL/GenBank/DDBJ whole genome shotgun (WGS) entry which is preliminary data.</text>
</comment>
<dbReference type="InterPro" id="IPR015943">
    <property type="entry name" value="WD40/YVTN_repeat-like_dom_sf"/>
</dbReference>
<dbReference type="EMBL" id="MU827302">
    <property type="protein sequence ID" value="KAJ7365744.1"/>
    <property type="molecule type" value="Genomic_DNA"/>
</dbReference>